<dbReference type="InterPro" id="IPR036688">
    <property type="entry name" value="MoeA_C_domain_IV_sf"/>
</dbReference>
<feature type="domain" description="MoeA C-terminal" evidence="1">
    <location>
        <begin position="6"/>
        <end position="81"/>
    </location>
</feature>
<proteinExistence type="predicted"/>
<comment type="caution">
    <text evidence="2">The sequence shown here is derived from an EMBL/GenBank/DDBJ whole genome shotgun (WGS) entry which is preliminary data.</text>
</comment>
<dbReference type="InterPro" id="IPR005111">
    <property type="entry name" value="MoeA_C_domain_IV"/>
</dbReference>
<dbReference type="Pfam" id="PF03454">
    <property type="entry name" value="MoeA_C"/>
    <property type="match status" value="1"/>
</dbReference>
<accession>A0A9P3UVI5</accession>
<dbReference type="EMBL" id="BRZI01000032">
    <property type="protein sequence ID" value="GLD31890.1"/>
    <property type="molecule type" value="Genomic_DNA"/>
</dbReference>
<organism evidence="2 3">
    <name type="scientific">Mycobacterium kiyosense</name>
    <dbReference type="NCBI Taxonomy" id="2871094"/>
    <lineage>
        <taxon>Bacteria</taxon>
        <taxon>Bacillati</taxon>
        <taxon>Actinomycetota</taxon>
        <taxon>Actinomycetes</taxon>
        <taxon>Mycobacteriales</taxon>
        <taxon>Mycobacteriaceae</taxon>
        <taxon>Mycobacterium</taxon>
    </lineage>
</organism>
<protein>
    <recommendedName>
        <fullName evidence="1">MoeA C-terminal domain-containing protein</fullName>
    </recommendedName>
</protein>
<reference evidence="2" key="1">
    <citation type="submission" date="2022-08" db="EMBL/GenBank/DDBJ databases">
        <title>Mycobacterium kiyosense sp. nov., scotochromogenic slow-glowing species isolated from respiratory specimens.</title>
        <authorList>
            <person name="Fukano H."/>
            <person name="Kazumi Y."/>
            <person name="Sakagami N."/>
            <person name="Ato M."/>
            <person name="Mitarai S."/>
            <person name="Hoshino Y."/>
        </authorList>
    </citation>
    <scope>NUCLEOTIDE SEQUENCE</scope>
    <source>
        <strain evidence="2">1413</strain>
    </source>
</reference>
<dbReference type="AlphaFoldDB" id="A0A9P3UVI5"/>
<dbReference type="FunFam" id="2.40.340.10:FF:000006">
    <property type="entry name" value="Molybdopterin molybdenumtransferase"/>
    <property type="match status" value="1"/>
</dbReference>
<dbReference type="Gene3D" id="2.40.340.10">
    <property type="entry name" value="MoeA, C-terminal, domain IV"/>
    <property type="match status" value="1"/>
</dbReference>
<sequence>MRRVVQARTLSPITSVAGRKGYLRGQLMRDQESGEYLVQALGGGPGASSHLLATLAEANCLVVVPSGAEQIRTGEIVDVAFLAQHG</sequence>
<name>A0A9P3UVI5_9MYCO</name>
<gene>
    <name evidence="2" type="ORF">Mkiyose1413_37730</name>
</gene>
<keyword evidence="3" id="KW-1185">Reference proteome</keyword>
<dbReference type="SUPFAM" id="SSF63867">
    <property type="entry name" value="MoeA C-terminal domain-like"/>
    <property type="match status" value="1"/>
</dbReference>
<dbReference type="GO" id="GO:0032324">
    <property type="term" value="P:molybdopterin cofactor biosynthetic process"/>
    <property type="evidence" value="ECO:0007669"/>
    <property type="project" value="InterPro"/>
</dbReference>
<evidence type="ECO:0000313" key="3">
    <source>
        <dbReference type="Proteomes" id="UP001064782"/>
    </source>
</evidence>
<evidence type="ECO:0000313" key="2">
    <source>
        <dbReference type="EMBL" id="GLD31890.1"/>
    </source>
</evidence>
<evidence type="ECO:0000259" key="1">
    <source>
        <dbReference type="Pfam" id="PF03454"/>
    </source>
</evidence>
<dbReference type="Proteomes" id="UP001064782">
    <property type="component" value="Unassembled WGS sequence"/>
</dbReference>